<reference evidence="3 4" key="1">
    <citation type="submission" date="2023-08" db="EMBL/GenBank/DDBJ databases">
        <title>Implementing the SeqCode for naming new Mesorhizobium species isolated from Vachellia karroo root nodules.</title>
        <authorList>
            <person name="Van Lill M."/>
        </authorList>
    </citation>
    <scope>NUCLEOTIDE SEQUENCE [LARGE SCALE GENOMIC DNA]</scope>
    <source>
        <strain evidence="3 4">VK3E</strain>
    </source>
</reference>
<dbReference type="Pfam" id="PF05016">
    <property type="entry name" value="ParE_toxin"/>
    <property type="match status" value="1"/>
</dbReference>
<keyword evidence="2" id="KW-1277">Toxin-antitoxin system</keyword>
<dbReference type="InterPro" id="IPR035093">
    <property type="entry name" value="RelE/ParE_toxin_dom_sf"/>
</dbReference>
<evidence type="ECO:0000313" key="3">
    <source>
        <dbReference type="EMBL" id="MDX8443744.1"/>
    </source>
</evidence>
<dbReference type="PANTHER" id="PTHR33755:SF6">
    <property type="entry name" value="PLASMID STABILIZATION SYSTEM PROTEIN"/>
    <property type="match status" value="1"/>
</dbReference>
<gene>
    <name evidence="3" type="ORF">RFM51_29680</name>
</gene>
<name>A0ABU4X5Z5_9HYPH</name>
<evidence type="ECO:0000313" key="4">
    <source>
        <dbReference type="Proteomes" id="UP001272097"/>
    </source>
</evidence>
<organism evidence="3 4">
    <name type="scientific">Mesorhizobium australafricanum</name>
    <dbReference type="NCBI Taxonomy" id="3072311"/>
    <lineage>
        <taxon>Bacteria</taxon>
        <taxon>Pseudomonadati</taxon>
        <taxon>Pseudomonadota</taxon>
        <taxon>Alphaproteobacteria</taxon>
        <taxon>Hyphomicrobiales</taxon>
        <taxon>Phyllobacteriaceae</taxon>
        <taxon>Mesorhizobium</taxon>
    </lineage>
</organism>
<dbReference type="Gene3D" id="3.30.2310.20">
    <property type="entry name" value="RelE-like"/>
    <property type="match status" value="1"/>
</dbReference>
<evidence type="ECO:0000256" key="1">
    <source>
        <dbReference type="ARBA" id="ARBA00006226"/>
    </source>
</evidence>
<sequence length="100" mass="11017">MAVTFSPAAARDVEEIGDYIHSENPAAARRFVAALRARCDRIANAPRGGAPRYSLSPDLRSVPFQHYVIFYVAEGDDVRIERVVHGARDVDAIFEADDDA</sequence>
<comment type="caution">
    <text evidence="3">The sequence shown here is derived from an EMBL/GenBank/DDBJ whole genome shotgun (WGS) entry which is preliminary data.</text>
</comment>
<dbReference type="RefSeq" id="WP_320217726.1">
    <property type="nucleotide sequence ID" value="NZ_JAVIIS010000081.1"/>
</dbReference>
<dbReference type="PANTHER" id="PTHR33755">
    <property type="entry name" value="TOXIN PARE1-RELATED"/>
    <property type="match status" value="1"/>
</dbReference>
<proteinExistence type="inferred from homology"/>
<dbReference type="InterPro" id="IPR007712">
    <property type="entry name" value="RelE/ParE_toxin"/>
</dbReference>
<protein>
    <submittedName>
        <fullName evidence="3">Type II toxin-antitoxin system RelE/ParE family toxin</fullName>
    </submittedName>
</protein>
<dbReference type="EMBL" id="JAVIIS010000081">
    <property type="protein sequence ID" value="MDX8443744.1"/>
    <property type="molecule type" value="Genomic_DNA"/>
</dbReference>
<evidence type="ECO:0000256" key="2">
    <source>
        <dbReference type="ARBA" id="ARBA00022649"/>
    </source>
</evidence>
<keyword evidence="4" id="KW-1185">Reference proteome</keyword>
<comment type="similarity">
    <text evidence="1">Belongs to the RelE toxin family.</text>
</comment>
<dbReference type="Proteomes" id="UP001272097">
    <property type="component" value="Unassembled WGS sequence"/>
</dbReference>
<accession>A0ABU4X5Z5</accession>
<dbReference type="InterPro" id="IPR051803">
    <property type="entry name" value="TA_system_RelE-like_toxin"/>
</dbReference>